<dbReference type="STRING" id="1302272.FC96_GL001285"/>
<dbReference type="InterPro" id="IPR020097">
    <property type="entry name" value="PsdUridine_synth_TruA_a/b_dom"/>
</dbReference>
<evidence type="ECO:0000313" key="9">
    <source>
        <dbReference type="EMBL" id="KRK48964.1"/>
    </source>
</evidence>
<dbReference type="FunFam" id="3.30.70.580:FF:000001">
    <property type="entry name" value="tRNA pseudouridine synthase A"/>
    <property type="match status" value="1"/>
</dbReference>
<evidence type="ECO:0000256" key="7">
    <source>
        <dbReference type="RuleBase" id="RU003792"/>
    </source>
</evidence>
<dbReference type="AlphaFoldDB" id="A0A0R1HYG6"/>
<gene>
    <name evidence="4" type="primary">truA</name>
    <name evidence="9" type="ORF">FC96_GL001285</name>
</gene>
<accession>A0A0R1HYG6</accession>
<sequence length="266" mass="30539">MNLRYKVTLAYDGTNFAGFQRQPNQRTVESELTRVVNKMAKMPTPAIVIYGSGRTDAGVHALGQVVHFDFPFPMKTENMRKGLNSMLPVDMEVLKVSAVSDQFHARYDVSGKRYVYRMDLGEFRNPFKRHYTGHWKFPVDLKKIRTALNDLIGEHDFTSFVASGSSARTNYRTIYEATAKIDEIQNELVFEFYGNGFLYNQVRIMVGVLVEIGAGTRPVDGIQELYRINDRRYARRTVPASGLYLKHVYYEGDDPAHPTKLPKHQR</sequence>
<feature type="domain" description="Pseudouridine synthase I TruA alpha/beta" evidence="8">
    <location>
        <begin position="10"/>
        <end position="108"/>
    </location>
</feature>
<dbReference type="PANTHER" id="PTHR11142">
    <property type="entry name" value="PSEUDOURIDYLATE SYNTHASE"/>
    <property type="match status" value="1"/>
</dbReference>
<dbReference type="HAMAP" id="MF_00171">
    <property type="entry name" value="TruA"/>
    <property type="match status" value="1"/>
</dbReference>
<dbReference type="Pfam" id="PF01416">
    <property type="entry name" value="PseudoU_synth_1"/>
    <property type="match status" value="2"/>
</dbReference>
<keyword evidence="2 4" id="KW-0819">tRNA processing</keyword>
<dbReference type="CDD" id="cd02570">
    <property type="entry name" value="PseudoU_synth_EcTruA"/>
    <property type="match status" value="1"/>
</dbReference>
<dbReference type="InterPro" id="IPR020094">
    <property type="entry name" value="TruA/RsuA/RluB/E/F_N"/>
</dbReference>
<evidence type="ECO:0000256" key="4">
    <source>
        <dbReference type="HAMAP-Rule" id="MF_00171"/>
    </source>
</evidence>
<dbReference type="Proteomes" id="UP000050911">
    <property type="component" value="Unassembled WGS sequence"/>
</dbReference>
<dbReference type="PATRIC" id="fig|1302272.5.peg.1295"/>
<dbReference type="GO" id="GO:0003723">
    <property type="term" value="F:RNA binding"/>
    <property type="evidence" value="ECO:0007669"/>
    <property type="project" value="InterPro"/>
</dbReference>
<feature type="domain" description="Pseudouridine synthase I TruA alpha/beta" evidence="8">
    <location>
        <begin position="147"/>
        <end position="251"/>
    </location>
</feature>
<feature type="binding site" evidence="4 6">
    <location>
        <position position="114"/>
    </location>
    <ligand>
        <name>substrate</name>
    </ligand>
</feature>
<evidence type="ECO:0000313" key="10">
    <source>
        <dbReference type="Proteomes" id="UP000050911"/>
    </source>
</evidence>
<reference evidence="9 10" key="1">
    <citation type="journal article" date="2015" name="Genome Announc.">
        <title>Expanding the biotechnology potential of lactobacilli through comparative genomics of 213 strains and associated genera.</title>
        <authorList>
            <person name="Sun Z."/>
            <person name="Harris H.M."/>
            <person name="McCann A."/>
            <person name="Guo C."/>
            <person name="Argimon S."/>
            <person name="Zhang W."/>
            <person name="Yang X."/>
            <person name="Jeffery I.B."/>
            <person name="Cooney J.C."/>
            <person name="Kagawa T.F."/>
            <person name="Liu W."/>
            <person name="Song Y."/>
            <person name="Salvetti E."/>
            <person name="Wrobel A."/>
            <person name="Rasinkangas P."/>
            <person name="Parkhill J."/>
            <person name="Rea M.C."/>
            <person name="O'Sullivan O."/>
            <person name="Ritari J."/>
            <person name="Douillard F.P."/>
            <person name="Paul Ross R."/>
            <person name="Yang R."/>
            <person name="Briner A.E."/>
            <person name="Felis G.E."/>
            <person name="de Vos W.M."/>
            <person name="Barrangou R."/>
            <person name="Klaenhammer T.R."/>
            <person name="Caufield P.W."/>
            <person name="Cui Y."/>
            <person name="Zhang H."/>
            <person name="O'Toole P.W."/>
        </authorList>
    </citation>
    <scope>NUCLEOTIDE SEQUENCE [LARGE SCALE GENOMIC DNA]</scope>
    <source>
        <strain evidence="9 10">JCM 15530</strain>
    </source>
</reference>
<comment type="function">
    <text evidence="4">Formation of pseudouridine at positions 38, 39 and 40 in the anticodon stem and loop of transfer RNAs.</text>
</comment>
<organism evidence="9 10">
    <name type="scientific">Secundilactobacillus kimchicus JCM 15530</name>
    <dbReference type="NCBI Taxonomy" id="1302272"/>
    <lineage>
        <taxon>Bacteria</taxon>
        <taxon>Bacillati</taxon>
        <taxon>Bacillota</taxon>
        <taxon>Bacilli</taxon>
        <taxon>Lactobacillales</taxon>
        <taxon>Lactobacillaceae</taxon>
        <taxon>Secundilactobacillus</taxon>
    </lineage>
</organism>
<dbReference type="GO" id="GO:0031119">
    <property type="term" value="P:tRNA pseudouridine synthesis"/>
    <property type="evidence" value="ECO:0007669"/>
    <property type="project" value="UniProtKB-UniRule"/>
</dbReference>
<comment type="caution">
    <text evidence="9">The sequence shown here is derived from an EMBL/GenBank/DDBJ whole genome shotgun (WGS) entry which is preliminary data.</text>
</comment>
<dbReference type="InterPro" id="IPR020095">
    <property type="entry name" value="PsdUridine_synth_TruA_C"/>
</dbReference>
<evidence type="ECO:0000256" key="2">
    <source>
        <dbReference type="ARBA" id="ARBA00022694"/>
    </source>
</evidence>
<comment type="caution">
    <text evidence="4">Lacks conserved residue(s) required for the propagation of feature annotation.</text>
</comment>
<dbReference type="PANTHER" id="PTHR11142:SF0">
    <property type="entry name" value="TRNA PSEUDOURIDINE SYNTHASE-LIKE 1"/>
    <property type="match status" value="1"/>
</dbReference>
<evidence type="ECO:0000256" key="1">
    <source>
        <dbReference type="ARBA" id="ARBA00009375"/>
    </source>
</evidence>
<dbReference type="EMBL" id="AZCX01000002">
    <property type="protein sequence ID" value="KRK48964.1"/>
    <property type="molecule type" value="Genomic_DNA"/>
</dbReference>
<dbReference type="Gene3D" id="3.30.70.660">
    <property type="entry name" value="Pseudouridine synthase I, catalytic domain, C-terminal subdomain"/>
    <property type="match status" value="1"/>
</dbReference>
<evidence type="ECO:0000256" key="6">
    <source>
        <dbReference type="PIRSR" id="PIRSR001430-2"/>
    </source>
</evidence>
<evidence type="ECO:0000256" key="5">
    <source>
        <dbReference type="PIRSR" id="PIRSR001430-1"/>
    </source>
</evidence>
<dbReference type="InterPro" id="IPR001406">
    <property type="entry name" value="PsdUridine_synth_TruA"/>
</dbReference>
<dbReference type="SUPFAM" id="SSF55120">
    <property type="entry name" value="Pseudouridine synthase"/>
    <property type="match status" value="1"/>
</dbReference>
<evidence type="ECO:0000256" key="3">
    <source>
        <dbReference type="ARBA" id="ARBA00023235"/>
    </source>
</evidence>
<proteinExistence type="inferred from homology"/>
<comment type="catalytic activity">
    <reaction evidence="4 7">
        <text>uridine(38/39/40) in tRNA = pseudouridine(38/39/40) in tRNA</text>
        <dbReference type="Rhea" id="RHEA:22376"/>
        <dbReference type="Rhea" id="RHEA-COMP:10085"/>
        <dbReference type="Rhea" id="RHEA-COMP:10087"/>
        <dbReference type="ChEBI" id="CHEBI:65314"/>
        <dbReference type="ChEBI" id="CHEBI:65315"/>
        <dbReference type="EC" id="5.4.99.12"/>
    </reaction>
</comment>
<dbReference type="GO" id="GO:0160147">
    <property type="term" value="F:tRNA pseudouridine(38-40) synthase activity"/>
    <property type="evidence" value="ECO:0007669"/>
    <property type="project" value="UniProtKB-EC"/>
</dbReference>
<keyword evidence="10" id="KW-1185">Reference proteome</keyword>
<evidence type="ECO:0000259" key="8">
    <source>
        <dbReference type="Pfam" id="PF01416"/>
    </source>
</evidence>
<comment type="similarity">
    <text evidence="1 4 7">Belongs to the tRNA pseudouridine synthase TruA family.</text>
</comment>
<name>A0A0R1HYG6_9LACO</name>
<dbReference type="PIRSF" id="PIRSF001430">
    <property type="entry name" value="tRNA_psdUrid_synth"/>
    <property type="match status" value="1"/>
</dbReference>
<comment type="subunit">
    <text evidence="4">Homodimer.</text>
</comment>
<keyword evidence="3 4" id="KW-0413">Isomerase</keyword>
<dbReference type="NCBIfam" id="TIGR00071">
    <property type="entry name" value="hisT_truA"/>
    <property type="match status" value="1"/>
</dbReference>
<dbReference type="Gene3D" id="3.30.70.580">
    <property type="entry name" value="Pseudouridine synthase I, catalytic domain, N-terminal subdomain"/>
    <property type="match status" value="1"/>
</dbReference>
<protein>
    <recommendedName>
        <fullName evidence="4">tRNA pseudouridine synthase A</fullName>
        <ecNumber evidence="4">5.4.99.12</ecNumber>
    </recommendedName>
    <alternativeName>
        <fullName evidence="4">tRNA pseudouridine(38-40) synthase</fullName>
    </alternativeName>
    <alternativeName>
        <fullName evidence="4">tRNA pseudouridylate synthase I</fullName>
    </alternativeName>
    <alternativeName>
        <fullName evidence="4">tRNA-uridine isomerase I</fullName>
    </alternativeName>
</protein>
<dbReference type="InterPro" id="IPR020103">
    <property type="entry name" value="PsdUridine_synth_cat_dom_sf"/>
</dbReference>
<dbReference type="EC" id="5.4.99.12" evidence="4"/>
<feature type="active site" description="Nucleophile" evidence="4 5">
    <location>
        <position position="56"/>
    </location>
</feature>